<dbReference type="GO" id="GO:0003677">
    <property type="term" value="F:DNA binding"/>
    <property type="evidence" value="ECO:0007669"/>
    <property type="project" value="UniProtKB-KW"/>
</dbReference>
<accession>A0A175QIE3</accession>
<proteinExistence type="predicted"/>
<name>A0A175QIE3_9HYPH</name>
<evidence type="ECO:0000313" key="6">
    <source>
        <dbReference type="Proteomes" id="UP000078272"/>
    </source>
</evidence>
<sequence length="77" mass="8459">AARHRFGRSVPGEVGVIGFDDIEQAGWASYDLTTFAQPVSDISQWMVRIVAGGIVDEPADRVFEAPLVWRSSVARQL</sequence>
<evidence type="ECO:0000256" key="2">
    <source>
        <dbReference type="ARBA" id="ARBA00023125"/>
    </source>
</evidence>
<dbReference type="InterPro" id="IPR028082">
    <property type="entry name" value="Peripla_BP_I"/>
</dbReference>
<evidence type="ECO:0000313" key="5">
    <source>
        <dbReference type="EMBL" id="KTQ73542.1"/>
    </source>
</evidence>
<reference evidence="5 6" key="1">
    <citation type="journal article" date="2016" name="Front. Microbiol.">
        <title>Genomic Resource of Rice Seed Associated Bacteria.</title>
        <authorList>
            <person name="Midha S."/>
            <person name="Bansal K."/>
            <person name="Sharma S."/>
            <person name="Kumar N."/>
            <person name="Patil P.P."/>
            <person name="Chaudhry V."/>
            <person name="Patil P.B."/>
        </authorList>
    </citation>
    <scope>NUCLEOTIDE SEQUENCE [LARGE SCALE GENOMIC DNA]</scope>
    <source>
        <strain evidence="5 6">NS226</strain>
    </source>
</reference>
<organism evidence="5 6">
    <name type="scientific">Aureimonas ureilytica</name>
    <dbReference type="NCBI Taxonomy" id="401562"/>
    <lineage>
        <taxon>Bacteria</taxon>
        <taxon>Pseudomonadati</taxon>
        <taxon>Pseudomonadota</taxon>
        <taxon>Alphaproteobacteria</taxon>
        <taxon>Hyphomicrobiales</taxon>
        <taxon>Aurantimonadaceae</taxon>
        <taxon>Aureimonas</taxon>
    </lineage>
</organism>
<protein>
    <submittedName>
        <fullName evidence="5">LacI family transcriptional regulator</fullName>
    </submittedName>
</protein>
<evidence type="ECO:0000256" key="3">
    <source>
        <dbReference type="ARBA" id="ARBA00023163"/>
    </source>
</evidence>
<dbReference type="SUPFAM" id="SSF53822">
    <property type="entry name" value="Periplasmic binding protein-like I"/>
    <property type="match status" value="1"/>
</dbReference>
<dbReference type="AlphaFoldDB" id="A0A175QIE3"/>
<dbReference type="EMBL" id="LDPZ01000173">
    <property type="protein sequence ID" value="KTQ73542.1"/>
    <property type="molecule type" value="Genomic_DNA"/>
</dbReference>
<gene>
    <name evidence="5" type="ORF">NS226_23605</name>
</gene>
<dbReference type="PATRIC" id="fig|401562.3.peg.1153"/>
<keyword evidence="2" id="KW-0238">DNA-binding</keyword>
<keyword evidence="3" id="KW-0804">Transcription</keyword>
<feature type="domain" description="Transcriptional regulator LacI/GalR-like sensor" evidence="4">
    <location>
        <begin position="4"/>
        <end position="73"/>
    </location>
</feature>
<dbReference type="Pfam" id="PF13377">
    <property type="entry name" value="Peripla_BP_3"/>
    <property type="match status" value="1"/>
</dbReference>
<comment type="caution">
    <text evidence="5">The sequence shown here is derived from an EMBL/GenBank/DDBJ whole genome shotgun (WGS) entry which is preliminary data.</text>
</comment>
<keyword evidence="1" id="KW-0805">Transcription regulation</keyword>
<dbReference type="InterPro" id="IPR046335">
    <property type="entry name" value="LacI/GalR-like_sensor"/>
</dbReference>
<dbReference type="Gene3D" id="3.40.50.2300">
    <property type="match status" value="1"/>
</dbReference>
<feature type="non-terminal residue" evidence="5">
    <location>
        <position position="1"/>
    </location>
</feature>
<dbReference type="RefSeq" id="WP_193752940.1">
    <property type="nucleotide sequence ID" value="NZ_LDPZ01000173.1"/>
</dbReference>
<evidence type="ECO:0000259" key="4">
    <source>
        <dbReference type="Pfam" id="PF13377"/>
    </source>
</evidence>
<evidence type="ECO:0000256" key="1">
    <source>
        <dbReference type="ARBA" id="ARBA00023015"/>
    </source>
</evidence>
<dbReference type="Proteomes" id="UP000078272">
    <property type="component" value="Unassembled WGS sequence"/>
</dbReference>